<dbReference type="GO" id="GO:0005524">
    <property type="term" value="F:ATP binding"/>
    <property type="evidence" value="ECO:0007669"/>
    <property type="project" value="UniProtKB-UniRule"/>
</dbReference>
<feature type="binding site" evidence="19">
    <location>
        <position position="433"/>
    </location>
    <ligand>
        <name>ATP</name>
        <dbReference type="ChEBI" id="CHEBI:30616"/>
    </ligand>
</feature>
<dbReference type="PROSITE" id="PS00108">
    <property type="entry name" value="PROTEIN_KINASE_ST"/>
    <property type="match status" value="1"/>
</dbReference>
<evidence type="ECO:0000256" key="12">
    <source>
        <dbReference type="ARBA" id="ARBA00022989"/>
    </source>
</evidence>
<keyword evidence="11 19" id="KW-0067">ATP-binding</keyword>
<evidence type="ECO:0000256" key="5">
    <source>
        <dbReference type="ARBA" id="ARBA00022679"/>
    </source>
</evidence>
<keyword evidence="4" id="KW-0723">Serine/threonine-protein kinase</keyword>
<dbReference type="FunFam" id="1.10.510.10:FF:000590">
    <property type="entry name" value="PR5-like receptor kinase"/>
    <property type="match status" value="1"/>
</dbReference>
<dbReference type="GO" id="GO:0006032">
    <property type="term" value="P:chitin catabolic process"/>
    <property type="evidence" value="ECO:0007669"/>
    <property type="project" value="UniProtKB-KW"/>
</dbReference>
<keyword evidence="10 20" id="KW-0378">Hydrolase</keyword>
<dbReference type="InterPro" id="IPR008271">
    <property type="entry name" value="Ser/Thr_kinase_AS"/>
</dbReference>
<dbReference type="Gene3D" id="1.10.510.10">
    <property type="entry name" value="Transferase(Phosphotransferase) domain 1"/>
    <property type="match status" value="1"/>
</dbReference>
<evidence type="ECO:0000256" key="19">
    <source>
        <dbReference type="PROSITE-ProRule" id="PRU10141"/>
    </source>
</evidence>
<dbReference type="InterPro" id="IPR000719">
    <property type="entry name" value="Prot_kinase_dom"/>
</dbReference>
<feature type="transmembrane region" description="Helical" evidence="22">
    <location>
        <begin position="337"/>
        <end position="360"/>
    </location>
</feature>
<evidence type="ECO:0000256" key="1">
    <source>
        <dbReference type="ARBA" id="ARBA00000822"/>
    </source>
</evidence>
<dbReference type="PROSITE" id="PS00107">
    <property type="entry name" value="PROTEIN_KINASE_ATP"/>
    <property type="match status" value="1"/>
</dbReference>
<evidence type="ECO:0000256" key="10">
    <source>
        <dbReference type="ARBA" id="ARBA00022801"/>
    </source>
</evidence>
<dbReference type="FunFam" id="3.30.200.20:FF:000178">
    <property type="entry name" value="serine/threonine-protein kinase PBS1-like"/>
    <property type="match status" value="1"/>
</dbReference>
<evidence type="ECO:0000256" key="20">
    <source>
        <dbReference type="RuleBase" id="RU000489"/>
    </source>
</evidence>
<dbReference type="InterPro" id="IPR001579">
    <property type="entry name" value="Glyco_hydro_18_chit_AS"/>
</dbReference>
<keyword evidence="17 20" id="KW-0326">Glycosidase</keyword>
<keyword evidence="16" id="KW-0325">Glycoprotein</keyword>
<keyword evidence="5" id="KW-0808">Transferase</keyword>
<evidence type="ECO:0000256" key="15">
    <source>
        <dbReference type="ARBA" id="ARBA00023157"/>
    </source>
</evidence>
<dbReference type="Proteomes" id="UP001497457">
    <property type="component" value="Chromosome 20rd"/>
</dbReference>
<dbReference type="PROSITE" id="PS50011">
    <property type="entry name" value="PROTEIN_KINASE_DOM"/>
    <property type="match status" value="1"/>
</dbReference>
<evidence type="ECO:0000313" key="26">
    <source>
        <dbReference type="EMBL" id="CAL4974620.1"/>
    </source>
</evidence>
<dbReference type="InterPro" id="IPR001223">
    <property type="entry name" value="Glyco_hydro18_cat"/>
</dbReference>
<evidence type="ECO:0000313" key="27">
    <source>
        <dbReference type="Proteomes" id="UP001497457"/>
    </source>
</evidence>
<evidence type="ECO:0000256" key="17">
    <source>
        <dbReference type="ARBA" id="ARBA00023295"/>
    </source>
</evidence>
<keyword evidence="12 22" id="KW-1133">Transmembrane helix</keyword>
<dbReference type="GO" id="GO:0004674">
    <property type="term" value="F:protein serine/threonine kinase activity"/>
    <property type="evidence" value="ECO:0007669"/>
    <property type="project" value="UniProtKB-KW"/>
</dbReference>
<feature type="domain" description="GH18" evidence="25">
    <location>
        <begin position="25"/>
        <end position="310"/>
    </location>
</feature>
<sequence>MACSCKLLCAYLLLTRAAAAFGAIVNISVYWGQNGGEGSLAETCSSGLYAFVVIAFLSTFGNGQTPVLNLAGHCDPGLHGAGGCAVLSKDIASCQSRGVKVLLSIGGGGGNYGLSSAADAQTVANYLWDNFLGGESSSSRPLGDAVLDGIDLDIENGDSSHYDGLAKNLTSLYKGDKRGRKYLLTAAPQCPFPDASLGPALGTGLFDHVWVQFYNNPPCQYASGDTSNLRSAWKTWTQALPSASVFLGLPASTKAAGSGYIDPQALARVLPAVNGSANYGGIMLWSRYYDMDSGYSAKLLGKADPPSGSPLPSGGSGSAPPNNSPVSPNTGPSKKRIIMFIVVGTSGLFGVCVILLAVFLRHKRCGMIPWQRGSRNAPRLESFMQKQGTSHPKRYTYSEVRRMTKSFSHQLGKGGYGTVFRGNLPDGREIAVKMLKDTDGDGEEFMNEVASISRTSHVNIVTLVGFCLQGSKRALLYEYMPNGSLERYTFGSNSTEGEDTLSWDKLFDIVIGIARGLDYLHTGCNARIVHFDIKPQNILLDQDFRPKISDFGLAKLCRQKESKISNVGARGTIGYIAPEVFSRNYGAVGIKADVYSYGMVILEMVGARKQIEVSTDSSSKYFPQWLYDNLDQFCGATAWEISSDATELVKKLIIVGLWCIQFVPADRPSMSKVLEMLESNIMDLQLPPKAF</sequence>
<keyword evidence="18" id="KW-0624">Polysaccharide degradation</keyword>
<dbReference type="GO" id="GO:0000272">
    <property type="term" value="P:polysaccharide catabolic process"/>
    <property type="evidence" value="ECO:0007669"/>
    <property type="project" value="UniProtKB-KW"/>
</dbReference>
<dbReference type="SUPFAM" id="SSF51445">
    <property type="entry name" value="(Trans)glycosidases"/>
    <property type="match status" value="1"/>
</dbReference>
<evidence type="ECO:0000256" key="21">
    <source>
        <dbReference type="SAM" id="MobiDB-lite"/>
    </source>
</evidence>
<dbReference type="Gene3D" id="3.20.20.80">
    <property type="entry name" value="Glycosidases"/>
    <property type="match status" value="1"/>
</dbReference>
<reference evidence="27" key="1">
    <citation type="submission" date="2024-06" db="EMBL/GenBank/DDBJ databases">
        <authorList>
            <person name="Ryan C."/>
        </authorList>
    </citation>
    <scope>NUCLEOTIDE SEQUENCE [LARGE SCALE GENOMIC DNA]</scope>
</reference>
<evidence type="ECO:0000256" key="3">
    <source>
        <dbReference type="ARBA" id="ARBA00012729"/>
    </source>
</evidence>
<protein>
    <recommendedName>
        <fullName evidence="3">chitinase</fullName>
        <ecNumber evidence="3">3.2.1.14</ecNumber>
    </recommendedName>
</protein>
<dbReference type="InterPro" id="IPR045321">
    <property type="entry name" value="Cts1-like"/>
</dbReference>
<feature type="region of interest" description="Disordered" evidence="21">
    <location>
        <begin position="302"/>
        <end position="330"/>
    </location>
</feature>
<keyword evidence="9" id="KW-0418">Kinase</keyword>
<evidence type="ECO:0000256" key="9">
    <source>
        <dbReference type="ARBA" id="ARBA00022777"/>
    </source>
</evidence>
<name>A0ABC9AEH6_9POAL</name>
<feature type="signal peptide" evidence="23">
    <location>
        <begin position="1"/>
        <end position="19"/>
    </location>
</feature>
<evidence type="ECO:0000259" key="24">
    <source>
        <dbReference type="PROSITE" id="PS50011"/>
    </source>
</evidence>
<dbReference type="InterPro" id="IPR011009">
    <property type="entry name" value="Kinase-like_dom_sf"/>
</dbReference>
<feature type="compositionally biased region" description="Low complexity" evidence="21">
    <location>
        <begin position="310"/>
        <end position="330"/>
    </location>
</feature>
<evidence type="ECO:0000256" key="13">
    <source>
        <dbReference type="ARBA" id="ARBA00023024"/>
    </source>
</evidence>
<comment type="subcellular location">
    <subcellularLocation>
        <location evidence="2">Membrane</location>
        <topology evidence="2">Single-pass type I membrane protein</topology>
    </subcellularLocation>
</comment>
<dbReference type="EMBL" id="OZ075130">
    <property type="protein sequence ID" value="CAL4974620.1"/>
    <property type="molecule type" value="Genomic_DNA"/>
</dbReference>
<keyword evidence="6 22" id="KW-0812">Transmembrane</keyword>
<proteinExistence type="predicted"/>
<organism evidence="26 27">
    <name type="scientific">Urochloa decumbens</name>
    <dbReference type="NCBI Taxonomy" id="240449"/>
    <lineage>
        <taxon>Eukaryota</taxon>
        <taxon>Viridiplantae</taxon>
        <taxon>Streptophyta</taxon>
        <taxon>Embryophyta</taxon>
        <taxon>Tracheophyta</taxon>
        <taxon>Spermatophyta</taxon>
        <taxon>Magnoliopsida</taxon>
        <taxon>Liliopsida</taxon>
        <taxon>Poales</taxon>
        <taxon>Poaceae</taxon>
        <taxon>PACMAD clade</taxon>
        <taxon>Panicoideae</taxon>
        <taxon>Panicodae</taxon>
        <taxon>Paniceae</taxon>
        <taxon>Melinidinae</taxon>
        <taxon>Urochloa</taxon>
    </lineage>
</organism>
<evidence type="ECO:0000256" key="18">
    <source>
        <dbReference type="ARBA" id="ARBA00023326"/>
    </source>
</evidence>
<dbReference type="Pfam" id="PF00069">
    <property type="entry name" value="Pkinase"/>
    <property type="match status" value="1"/>
</dbReference>
<dbReference type="InterPro" id="IPR017853">
    <property type="entry name" value="GH"/>
</dbReference>
<evidence type="ECO:0000256" key="23">
    <source>
        <dbReference type="SAM" id="SignalP"/>
    </source>
</evidence>
<evidence type="ECO:0000256" key="22">
    <source>
        <dbReference type="SAM" id="Phobius"/>
    </source>
</evidence>
<keyword evidence="14 22" id="KW-0472">Membrane</keyword>
<evidence type="ECO:0000256" key="6">
    <source>
        <dbReference type="ARBA" id="ARBA00022692"/>
    </source>
</evidence>
<dbReference type="FunFam" id="3.20.20.80:FF:000015">
    <property type="entry name" value="Acidic endochitinase SE2"/>
    <property type="match status" value="1"/>
</dbReference>
<dbReference type="PROSITE" id="PS51910">
    <property type="entry name" value="GH18_2"/>
    <property type="match status" value="1"/>
</dbReference>
<evidence type="ECO:0000256" key="16">
    <source>
        <dbReference type="ARBA" id="ARBA00023180"/>
    </source>
</evidence>
<dbReference type="PROSITE" id="PS01095">
    <property type="entry name" value="GH18_1"/>
    <property type="match status" value="1"/>
</dbReference>
<keyword evidence="18" id="KW-0119">Carbohydrate metabolism</keyword>
<evidence type="ECO:0000256" key="7">
    <source>
        <dbReference type="ARBA" id="ARBA00022729"/>
    </source>
</evidence>
<feature type="chain" id="PRO_5044785702" description="chitinase" evidence="23">
    <location>
        <begin position="20"/>
        <end position="691"/>
    </location>
</feature>
<keyword evidence="15" id="KW-1015">Disulfide bond</keyword>
<keyword evidence="7 23" id="KW-0732">Signal</keyword>
<keyword evidence="13" id="KW-0146">Chitin degradation</keyword>
<comment type="catalytic activity">
    <reaction evidence="1">
        <text>Random endo-hydrolysis of N-acetyl-beta-D-glucosaminide (1-&gt;4)-beta-linkages in chitin and chitodextrins.</text>
        <dbReference type="EC" id="3.2.1.14"/>
    </reaction>
</comment>
<evidence type="ECO:0000259" key="25">
    <source>
        <dbReference type="PROSITE" id="PS51910"/>
    </source>
</evidence>
<reference evidence="26 27" key="2">
    <citation type="submission" date="2024-10" db="EMBL/GenBank/DDBJ databases">
        <authorList>
            <person name="Ryan C."/>
        </authorList>
    </citation>
    <scope>NUCLEOTIDE SEQUENCE [LARGE SCALE GENOMIC DNA]</scope>
</reference>
<dbReference type="Pfam" id="PF00704">
    <property type="entry name" value="Glyco_hydro_18"/>
    <property type="match status" value="1"/>
</dbReference>
<keyword evidence="8 19" id="KW-0547">Nucleotide-binding</keyword>
<dbReference type="CDD" id="cd02877">
    <property type="entry name" value="GH18_hevamine_XipI_class_III"/>
    <property type="match status" value="1"/>
</dbReference>
<dbReference type="InterPro" id="IPR045874">
    <property type="entry name" value="LRK10/LRL21-25-like"/>
</dbReference>
<dbReference type="SUPFAM" id="SSF56112">
    <property type="entry name" value="Protein kinase-like (PK-like)"/>
    <property type="match status" value="1"/>
</dbReference>
<evidence type="ECO:0000256" key="14">
    <source>
        <dbReference type="ARBA" id="ARBA00023136"/>
    </source>
</evidence>
<gene>
    <name evidence="26" type="ORF">URODEC1_LOCUS52631</name>
</gene>
<dbReference type="Gene3D" id="3.30.200.20">
    <property type="entry name" value="Phosphorylase Kinase, domain 1"/>
    <property type="match status" value="1"/>
</dbReference>
<evidence type="ECO:0000256" key="11">
    <source>
        <dbReference type="ARBA" id="ARBA00022840"/>
    </source>
</evidence>
<dbReference type="InterPro" id="IPR017441">
    <property type="entry name" value="Protein_kinase_ATP_BS"/>
</dbReference>
<dbReference type="GO" id="GO:0016020">
    <property type="term" value="C:membrane"/>
    <property type="evidence" value="ECO:0007669"/>
    <property type="project" value="UniProtKB-SubCell"/>
</dbReference>
<dbReference type="EC" id="3.2.1.14" evidence="3"/>
<evidence type="ECO:0000256" key="2">
    <source>
        <dbReference type="ARBA" id="ARBA00004479"/>
    </source>
</evidence>
<dbReference type="AlphaFoldDB" id="A0ABC9AEH6"/>
<dbReference type="PANTHER" id="PTHR27009">
    <property type="entry name" value="RUST RESISTANCE KINASE LR10-RELATED"/>
    <property type="match status" value="1"/>
</dbReference>
<evidence type="ECO:0000256" key="8">
    <source>
        <dbReference type="ARBA" id="ARBA00022741"/>
    </source>
</evidence>
<feature type="domain" description="Protein kinase" evidence="24">
    <location>
        <begin position="405"/>
        <end position="681"/>
    </location>
</feature>
<keyword evidence="27" id="KW-1185">Reference proteome</keyword>
<accession>A0ABC9AEH6</accession>
<evidence type="ECO:0000256" key="4">
    <source>
        <dbReference type="ARBA" id="ARBA00022527"/>
    </source>
</evidence>
<dbReference type="SMART" id="SM00220">
    <property type="entry name" value="S_TKc"/>
    <property type="match status" value="1"/>
</dbReference>
<dbReference type="GO" id="GO:0008843">
    <property type="term" value="F:endochitinase activity"/>
    <property type="evidence" value="ECO:0007669"/>
    <property type="project" value="UniProtKB-EC"/>
</dbReference>